<organism evidence="2 3">
    <name type="scientific">Candidatus Berkelbacteria bacterium CG10_big_fil_rev_8_21_14_0_10_41_12</name>
    <dbReference type="NCBI Taxonomy" id="1974513"/>
    <lineage>
        <taxon>Bacteria</taxon>
        <taxon>Candidatus Berkelbacteria</taxon>
    </lineage>
</organism>
<dbReference type="Proteomes" id="UP000228596">
    <property type="component" value="Unassembled WGS sequence"/>
</dbReference>
<evidence type="ECO:0000256" key="1">
    <source>
        <dbReference type="SAM" id="Phobius"/>
    </source>
</evidence>
<dbReference type="AlphaFoldDB" id="A0A2M6WWP1"/>
<evidence type="ECO:0000313" key="2">
    <source>
        <dbReference type="EMBL" id="PIT97189.1"/>
    </source>
</evidence>
<sequence>MVKVPDPSVPPELKIAPSGLFLIIWSSPGGIFWYIYVMEKQFPKAGVGVIVIKNKDGKSYVMLH</sequence>
<feature type="transmembrane region" description="Helical" evidence="1">
    <location>
        <begin position="15"/>
        <end position="36"/>
    </location>
</feature>
<evidence type="ECO:0000313" key="3">
    <source>
        <dbReference type="Proteomes" id="UP000228596"/>
    </source>
</evidence>
<keyword evidence="1" id="KW-1133">Transmembrane helix</keyword>
<keyword evidence="1" id="KW-0812">Transmembrane</keyword>
<comment type="caution">
    <text evidence="2">The sequence shown here is derived from an EMBL/GenBank/DDBJ whole genome shotgun (WGS) entry which is preliminary data.</text>
</comment>
<name>A0A2M6WWP1_9BACT</name>
<keyword evidence="1" id="KW-0472">Membrane</keyword>
<dbReference type="EMBL" id="PEZV01000030">
    <property type="protein sequence ID" value="PIT97189.1"/>
    <property type="molecule type" value="Genomic_DNA"/>
</dbReference>
<reference evidence="3" key="1">
    <citation type="submission" date="2017-09" db="EMBL/GenBank/DDBJ databases">
        <title>Depth-based differentiation of microbial function through sediment-hosted aquifers and enrichment of novel symbionts in the deep terrestrial subsurface.</title>
        <authorList>
            <person name="Probst A.J."/>
            <person name="Ladd B."/>
            <person name="Jarett J.K."/>
            <person name="Geller-Mcgrath D.E."/>
            <person name="Sieber C.M.K."/>
            <person name="Emerson J.B."/>
            <person name="Anantharaman K."/>
            <person name="Thomas B.C."/>
            <person name="Malmstrom R."/>
            <person name="Stieglmeier M."/>
            <person name="Klingl A."/>
            <person name="Woyke T."/>
            <person name="Ryan C.M."/>
            <person name="Banfield J.F."/>
        </authorList>
    </citation>
    <scope>NUCLEOTIDE SEQUENCE [LARGE SCALE GENOMIC DNA]</scope>
</reference>
<accession>A0A2M6WWP1</accession>
<protein>
    <submittedName>
        <fullName evidence="2">Uncharacterized protein</fullName>
    </submittedName>
</protein>
<gene>
    <name evidence="2" type="ORF">COT77_02885</name>
</gene>
<proteinExistence type="predicted"/>